<protein>
    <submittedName>
        <fullName evidence="2">XRE family transcriptional regulator</fullName>
    </submittedName>
</protein>
<accession>A0A367YTJ9</accession>
<dbReference type="GO" id="GO:0003677">
    <property type="term" value="F:DNA binding"/>
    <property type="evidence" value="ECO:0007669"/>
    <property type="project" value="InterPro"/>
</dbReference>
<reference evidence="2 3" key="1">
    <citation type="submission" date="2018-07" db="EMBL/GenBank/DDBJ databases">
        <title>Desertimonas flava gen. nov. sp. nov.</title>
        <authorList>
            <person name="Liu S."/>
        </authorList>
    </citation>
    <scope>NUCLEOTIDE SEQUENCE [LARGE SCALE GENOMIC DNA]</scope>
    <source>
        <strain evidence="2 3">16Sb5-5</strain>
    </source>
</reference>
<keyword evidence="3" id="KW-1185">Reference proteome</keyword>
<dbReference type="CDD" id="cd00093">
    <property type="entry name" value="HTH_XRE"/>
    <property type="match status" value="1"/>
</dbReference>
<dbReference type="PROSITE" id="PS50943">
    <property type="entry name" value="HTH_CROC1"/>
    <property type="match status" value="1"/>
</dbReference>
<organism evidence="2 3">
    <name type="scientific">Desertihabitans brevis</name>
    <dbReference type="NCBI Taxonomy" id="2268447"/>
    <lineage>
        <taxon>Bacteria</taxon>
        <taxon>Bacillati</taxon>
        <taxon>Actinomycetota</taxon>
        <taxon>Actinomycetes</taxon>
        <taxon>Propionibacteriales</taxon>
        <taxon>Propionibacteriaceae</taxon>
        <taxon>Desertihabitans</taxon>
    </lineage>
</organism>
<dbReference type="SMART" id="SM00530">
    <property type="entry name" value="HTH_XRE"/>
    <property type="match status" value="1"/>
</dbReference>
<dbReference type="Pfam" id="PF13560">
    <property type="entry name" value="HTH_31"/>
    <property type="match status" value="1"/>
</dbReference>
<dbReference type="Proteomes" id="UP000252770">
    <property type="component" value="Unassembled WGS sequence"/>
</dbReference>
<comment type="caution">
    <text evidence="2">The sequence shown here is derived from an EMBL/GenBank/DDBJ whole genome shotgun (WGS) entry which is preliminary data.</text>
</comment>
<dbReference type="Pfam" id="PF17765">
    <property type="entry name" value="MLTR_LBD"/>
    <property type="match status" value="1"/>
</dbReference>
<dbReference type="EMBL" id="QOUI01000007">
    <property type="protein sequence ID" value="RCK69213.1"/>
    <property type="molecule type" value="Genomic_DNA"/>
</dbReference>
<dbReference type="Gene3D" id="1.10.260.40">
    <property type="entry name" value="lambda repressor-like DNA-binding domains"/>
    <property type="match status" value="1"/>
</dbReference>
<dbReference type="PANTHER" id="PTHR35010">
    <property type="entry name" value="BLL4672 PROTEIN-RELATED"/>
    <property type="match status" value="1"/>
</dbReference>
<gene>
    <name evidence="2" type="ORF">DT076_12855</name>
</gene>
<evidence type="ECO:0000313" key="3">
    <source>
        <dbReference type="Proteomes" id="UP000252770"/>
    </source>
</evidence>
<dbReference type="PANTHER" id="PTHR35010:SF2">
    <property type="entry name" value="BLL4672 PROTEIN"/>
    <property type="match status" value="1"/>
</dbReference>
<evidence type="ECO:0000313" key="2">
    <source>
        <dbReference type="EMBL" id="RCK69213.1"/>
    </source>
</evidence>
<dbReference type="SUPFAM" id="SSF47413">
    <property type="entry name" value="lambda repressor-like DNA-binding domains"/>
    <property type="match status" value="1"/>
</dbReference>
<evidence type="ECO:0000259" key="1">
    <source>
        <dbReference type="PROSITE" id="PS50943"/>
    </source>
</evidence>
<feature type="domain" description="HTH cro/C1-type" evidence="1">
    <location>
        <begin position="39"/>
        <end position="86"/>
    </location>
</feature>
<dbReference type="Gene3D" id="3.30.450.180">
    <property type="match status" value="1"/>
</dbReference>
<dbReference type="InterPro" id="IPR001387">
    <property type="entry name" value="Cro/C1-type_HTH"/>
</dbReference>
<proteinExistence type="predicted"/>
<dbReference type="AlphaFoldDB" id="A0A367YTJ9"/>
<sequence>MGPVPGAGSEFAAYLRSRRALVPAEWVPPGRRSSRRVPGLRRQELADAAAISVEYYTRLEQGRAPHPSRAILSALAQALRLRPAERDHLFRLAGELPPEPPAPRTRIRPGLSRMLQALDRTLPVTVHDGRLDLLSRSAAADELLGPLPPESRFRRNLVFQAFTPPTGPLPAEDGGAYARFASAELRSALARYPDDEYLRDLLAELTATSADFREHWARGEVGGQRSMVKRLRDPERGWTVFRGEILHDAERDHWVVIYTPEPDA</sequence>
<name>A0A367YTJ9_9ACTN</name>
<dbReference type="InterPro" id="IPR041413">
    <property type="entry name" value="MLTR_LBD"/>
</dbReference>
<dbReference type="InterPro" id="IPR010982">
    <property type="entry name" value="Lambda_DNA-bd_dom_sf"/>
</dbReference>